<keyword evidence="6 7" id="KW-0408">Iron</keyword>
<organism evidence="10 11">
    <name type="scientific">Thioalkalivibrio paradoxus ARh 1</name>
    <dbReference type="NCBI Taxonomy" id="713585"/>
    <lineage>
        <taxon>Bacteria</taxon>
        <taxon>Pseudomonadati</taxon>
        <taxon>Pseudomonadota</taxon>
        <taxon>Gammaproteobacteria</taxon>
        <taxon>Chromatiales</taxon>
        <taxon>Ectothiorhodospiraceae</taxon>
        <taxon>Thioalkalivibrio</taxon>
    </lineage>
</organism>
<dbReference type="GO" id="GO:0017004">
    <property type="term" value="P:cytochrome complex assembly"/>
    <property type="evidence" value="ECO:0007669"/>
    <property type="project" value="UniProtKB-KW"/>
</dbReference>
<protein>
    <recommendedName>
        <fullName evidence="7">Cytochrome c-type biogenesis protein</fullName>
    </recommendedName>
</protein>
<evidence type="ECO:0000256" key="5">
    <source>
        <dbReference type="ARBA" id="ARBA00022748"/>
    </source>
</evidence>
<feature type="compositionally biased region" description="Low complexity" evidence="8">
    <location>
        <begin position="158"/>
        <end position="170"/>
    </location>
</feature>
<dbReference type="RefSeq" id="WP_006746852.1">
    <property type="nucleotide sequence ID" value="NZ_CP007029.1"/>
</dbReference>
<evidence type="ECO:0000256" key="1">
    <source>
        <dbReference type="ARBA" id="ARBA00010342"/>
    </source>
</evidence>
<dbReference type="GO" id="GO:0046872">
    <property type="term" value="F:metal ion binding"/>
    <property type="evidence" value="ECO:0007669"/>
    <property type="project" value="UniProtKB-KW"/>
</dbReference>
<dbReference type="InterPro" id="IPR005616">
    <property type="entry name" value="CcmH/CycL/Ccl2/NrfF_N"/>
</dbReference>
<keyword evidence="4 7" id="KW-0732">Signal</keyword>
<comment type="similarity">
    <text evidence="1 7">Belongs to the CcmH/CycL/Ccl2/NrfF family.</text>
</comment>
<evidence type="ECO:0000256" key="8">
    <source>
        <dbReference type="SAM" id="MobiDB-lite"/>
    </source>
</evidence>
<dbReference type="InterPro" id="IPR051263">
    <property type="entry name" value="C-type_cytochrome_biogenesis"/>
</dbReference>
<feature type="region of interest" description="Disordered" evidence="8">
    <location>
        <begin position="152"/>
        <end position="176"/>
    </location>
</feature>
<sequence length="176" mass="19211">MRRRVLLAVVLLWLVPALLPAGQPALPNADDPVLEARLNVLAADLRCVVCQNESLAESRASLALDLREEIREMMRDGMTDDEVVESLVARYGDFVLYRPPVKPMTYALWGGPLAFLLIGVGLAAATLHRRRTVTAAQGVSPEMLREAARLLESDTHPSGARAASRSVSGSPMQEER</sequence>
<dbReference type="PANTHER" id="PTHR47870">
    <property type="entry name" value="CYTOCHROME C-TYPE BIOGENESIS PROTEIN CCMH"/>
    <property type="match status" value="1"/>
</dbReference>
<evidence type="ECO:0000259" key="9">
    <source>
        <dbReference type="Pfam" id="PF03918"/>
    </source>
</evidence>
<keyword evidence="11" id="KW-1185">Reference proteome</keyword>
<evidence type="ECO:0000313" key="11">
    <source>
        <dbReference type="Proteomes" id="UP000005289"/>
    </source>
</evidence>
<dbReference type="EMBL" id="CP007029">
    <property type="protein sequence ID" value="AHE99573.1"/>
    <property type="molecule type" value="Genomic_DNA"/>
</dbReference>
<dbReference type="Gene3D" id="1.10.8.640">
    <property type="entry name" value="Cytochrome C biogenesis protein"/>
    <property type="match status" value="1"/>
</dbReference>
<accession>W0DRF4</accession>
<dbReference type="AlphaFoldDB" id="W0DRF4"/>
<feature type="domain" description="CcmH/CycL/Ccl2/NrfF N-terminal" evidence="9">
    <location>
        <begin position="11"/>
        <end position="151"/>
    </location>
</feature>
<evidence type="ECO:0000256" key="7">
    <source>
        <dbReference type="RuleBase" id="RU364112"/>
    </source>
</evidence>
<dbReference type="GO" id="GO:0005886">
    <property type="term" value="C:plasma membrane"/>
    <property type="evidence" value="ECO:0007669"/>
    <property type="project" value="TreeGrafter"/>
</dbReference>
<proteinExistence type="inferred from homology"/>
<dbReference type="PANTHER" id="PTHR47870:SF1">
    <property type="entry name" value="CYTOCHROME C-TYPE BIOGENESIS PROTEIN CCMH"/>
    <property type="match status" value="1"/>
</dbReference>
<dbReference type="CDD" id="cd16378">
    <property type="entry name" value="CcmH_N"/>
    <property type="match status" value="1"/>
</dbReference>
<evidence type="ECO:0000256" key="6">
    <source>
        <dbReference type="ARBA" id="ARBA00023004"/>
    </source>
</evidence>
<comment type="function">
    <text evidence="7">Possible subunit of a heme lyase.</text>
</comment>
<keyword evidence="7" id="KW-0472">Membrane</keyword>
<evidence type="ECO:0000256" key="2">
    <source>
        <dbReference type="ARBA" id="ARBA00022617"/>
    </source>
</evidence>
<reference evidence="10 11" key="1">
    <citation type="submission" date="2013-12" db="EMBL/GenBank/DDBJ databases">
        <authorList>
            <consortium name="DOE Joint Genome Institute"/>
            <person name="Muyzer G."/>
            <person name="Huntemann M."/>
            <person name="Han J."/>
            <person name="Chen A."/>
            <person name="Kyrpides N."/>
            <person name="Mavromatis K."/>
            <person name="Markowitz V."/>
            <person name="Palaniappan K."/>
            <person name="Ivanova N."/>
            <person name="Schaumberg A."/>
            <person name="Pati A."/>
            <person name="Liolios K."/>
            <person name="Nordberg H.P."/>
            <person name="Cantor M.N."/>
            <person name="Hua S.X."/>
            <person name="Woyke T."/>
        </authorList>
    </citation>
    <scope>NUCLEOTIDE SEQUENCE [LARGE SCALE GENOMIC DNA]</scope>
    <source>
        <strain evidence="10 11">ARh 1</strain>
    </source>
</reference>
<feature type="chain" id="PRO_5011018587" description="Cytochrome c-type biogenesis protein" evidence="7">
    <location>
        <begin position="22"/>
        <end position="176"/>
    </location>
</feature>
<dbReference type="Pfam" id="PF03918">
    <property type="entry name" value="CcmH"/>
    <property type="match status" value="1"/>
</dbReference>
<keyword evidence="5" id="KW-0201">Cytochrome c-type biogenesis</keyword>
<dbReference type="Proteomes" id="UP000005289">
    <property type="component" value="Chromosome"/>
</dbReference>
<dbReference type="KEGG" id="tti:THITH_16190"/>
<dbReference type="HOGENOM" id="CLU_107187_0_0_6"/>
<keyword evidence="2 7" id="KW-0349">Heme</keyword>
<dbReference type="InterPro" id="IPR038297">
    <property type="entry name" value="CcmH/CycL/NrfF/Ccl2_sf"/>
</dbReference>
<gene>
    <name evidence="10" type="ORF">THITH_16190</name>
</gene>
<keyword evidence="7" id="KW-1133">Transmembrane helix</keyword>
<keyword evidence="7" id="KW-0812">Transmembrane</keyword>
<evidence type="ECO:0000256" key="4">
    <source>
        <dbReference type="ARBA" id="ARBA00022729"/>
    </source>
</evidence>
<evidence type="ECO:0000256" key="3">
    <source>
        <dbReference type="ARBA" id="ARBA00022723"/>
    </source>
</evidence>
<dbReference type="OrthoDB" id="9804975at2"/>
<keyword evidence="3 7" id="KW-0479">Metal-binding</keyword>
<dbReference type="STRING" id="713585.THITH_16190"/>
<feature type="transmembrane region" description="Helical" evidence="7">
    <location>
        <begin position="106"/>
        <end position="127"/>
    </location>
</feature>
<name>W0DRF4_9GAMM</name>
<dbReference type="FunFam" id="1.10.8.640:FF:000001">
    <property type="entry name" value="Cytochrome c-type biogenesis protein"/>
    <property type="match status" value="1"/>
</dbReference>
<feature type="signal peptide" evidence="7">
    <location>
        <begin position="1"/>
        <end position="21"/>
    </location>
</feature>
<evidence type="ECO:0000313" key="10">
    <source>
        <dbReference type="EMBL" id="AHE99573.1"/>
    </source>
</evidence>